<sequence length="131" mass="14845">MERAIDVMISSSEFITVDFKQSDYNYLIFGLTILPAMKNLVRSIHLLMNSQLRQKRLGGSCHKSEGEIKLSISVFVFTLDQLFPVTGNGLIPTYLIPRIYGQKLSQTHESLHSRCNNILFLQSSHADDDVV</sequence>
<dbReference type="Proteomes" id="UP001189624">
    <property type="component" value="Chromosome 1"/>
</dbReference>
<dbReference type="EMBL" id="OY731398">
    <property type="protein sequence ID" value="CAJ1878910.1"/>
    <property type="molecule type" value="Genomic_DNA"/>
</dbReference>
<protein>
    <submittedName>
        <fullName evidence="1">Uncharacterized protein</fullName>
    </submittedName>
</protein>
<gene>
    <name evidence="1" type="ORF">AYBTSS11_LOCUS2627</name>
</gene>
<organism evidence="1 2">
    <name type="scientific">Sphenostylis stenocarpa</name>
    <dbReference type="NCBI Taxonomy" id="92480"/>
    <lineage>
        <taxon>Eukaryota</taxon>
        <taxon>Viridiplantae</taxon>
        <taxon>Streptophyta</taxon>
        <taxon>Embryophyta</taxon>
        <taxon>Tracheophyta</taxon>
        <taxon>Spermatophyta</taxon>
        <taxon>Magnoliopsida</taxon>
        <taxon>eudicotyledons</taxon>
        <taxon>Gunneridae</taxon>
        <taxon>Pentapetalae</taxon>
        <taxon>rosids</taxon>
        <taxon>fabids</taxon>
        <taxon>Fabales</taxon>
        <taxon>Fabaceae</taxon>
        <taxon>Papilionoideae</taxon>
        <taxon>50 kb inversion clade</taxon>
        <taxon>NPAAA clade</taxon>
        <taxon>indigoferoid/millettioid clade</taxon>
        <taxon>Phaseoleae</taxon>
        <taxon>Sphenostylis</taxon>
    </lineage>
</organism>
<evidence type="ECO:0000313" key="2">
    <source>
        <dbReference type="Proteomes" id="UP001189624"/>
    </source>
</evidence>
<proteinExistence type="predicted"/>
<accession>A0AA86RTA8</accession>
<dbReference type="AlphaFoldDB" id="A0AA86RTA8"/>
<evidence type="ECO:0000313" key="1">
    <source>
        <dbReference type="EMBL" id="CAJ1878910.1"/>
    </source>
</evidence>
<keyword evidence="2" id="KW-1185">Reference proteome</keyword>
<dbReference type="Gramene" id="rna-AYBTSS11_LOCUS2627">
    <property type="protein sequence ID" value="CAJ1878910.1"/>
    <property type="gene ID" value="gene-AYBTSS11_LOCUS2627"/>
</dbReference>
<reference evidence="1" key="1">
    <citation type="submission" date="2023-10" db="EMBL/GenBank/DDBJ databases">
        <authorList>
            <person name="Domelevo Entfellner J.-B."/>
        </authorList>
    </citation>
    <scope>NUCLEOTIDE SEQUENCE</scope>
</reference>
<name>A0AA86RTA8_9FABA</name>